<evidence type="ECO:0000259" key="2">
    <source>
        <dbReference type="Pfam" id="PF12625"/>
    </source>
</evidence>
<reference evidence="3 4" key="2">
    <citation type="submission" date="2014-09" db="EMBL/GenBank/DDBJ databases">
        <authorList>
            <consortium name="NBRP consortium"/>
            <person name="Sawabe T."/>
            <person name="Meirelles P."/>
            <person name="Nakanishi M."/>
            <person name="Sayaka M."/>
            <person name="Hattori M."/>
            <person name="Ohkuma M."/>
        </authorList>
    </citation>
    <scope>NUCLEOTIDE SEQUENCE [LARGE SCALE GENOMIC DNA]</scope>
    <source>
        <strain evidence="3 4">JCM 19240</strain>
    </source>
</reference>
<keyword evidence="1" id="KW-0812">Transmembrane</keyword>
<feature type="transmembrane region" description="Helical" evidence="1">
    <location>
        <begin position="166"/>
        <end position="187"/>
    </location>
</feature>
<evidence type="ECO:0000313" key="3">
    <source>
        <dbReference type="EMBL" id="GAL35465.1"/>
    </source>
</evidence>
<sequence length="197" mass="22703">MKQTQEMDFSLVSKQSVEFFASMLGEIDGDTYALLRAATIPSDIHTDTDYEYLPESTLKNFFEVLAQHMNEERAGWLFLRTCREHYVPELIAAMPKQPTLRGTLEALANQLQTRSTGAKVYLQHSANSWWLVRDKAGVNEPWFKYAEMFSVICMAEVLRALTNDQWLLRVLVFKAKIGTAFLVYLLWSMRSFMLSAL</sequence>
<evidence type="ECO:0000313" key="4">
    <source>
        <dbReference type="Proteomes" id="UP000029224"/>
    </source>
</evidence>
<gene>
    <name evidence="3" type="ORF">JCM19240_312</name>
</gene>
<organism evidence="3 4">
    <name type="scientific">Vibrio maritimus</name>
    <dbReference type="NCBI Taxonomy" id="990268"/>
    <lineage>
        <taxon>Bacteria</taxon>
        <taxon>Pseudomonadati</taxon>
        <taxon>Pseudomonadota</taxon>
        <taxon>Gammaproteobacteria</taxon>
        <taxon>Vibrionales</taxon>
        <taxon>Vibrionaceae</taxon>
        <taxon>Vibrio</taxon>
    </lineage>
</organism>
<feature type="domain" description="HTH-type transcriptional regulator AraC-type N-terminal" evidence="2">
    <location>
        <begin position="30"/>
        <end position="174"/>
    </location>
</feature>
<reference evidence="3 4" key="1">
    <citation type="submission" date="2014-09" db="EMBL/GenBank/DDBJ databases">
        <title>Vibrio maritimus JCM 19240. (C210) whole genome shotgun sequence.</title>
        <authorList>
            <person name="Sawabe T."/>
            <person name="Meirelles P."/>
            <person name="Nakanishi M."/>
            <person name="Sayaka M."/>
            <person name="Hattori M."/>
            <person name="Ohkuma M."/>
        </authorList>
    </citation>
    <scope>NUCLEOTIDE SEQUENCE [LARGE SCALE GENOMIC DNA]</scope>
    <source>
        <strain evidence="3 4">JCM 19240</strain>
    </source>
</reference>
<dbReference type="EMBL" id="BBMT01000007">
    <property type="protein sequence ID" value="GAL35465.1"/>
    <property type="molecule type" value="Genomic_DNA"/>
</dbReference>
<accession>A0A090T665</accession>
<dbReference type="AlphaFoldDB" id="A0A090T665"/>
<dbReference type="Pfam" id="PF12625">
    <property type="entry name" value="Arabinose_bd"/>
    <property type="match status" value="1"/>
</dbReference>
<protein>
    <submittedName>
        <fullName evidence="3">Transcriptional regulator AraC family</fullName>
    </submittedName>
</protein>
<name>A0A090T665_9VIBR</name>
<evidence type="ECO:0000256" key="1">
    <source>
        <dbReference type="SAM" id="Phobius"/>
    </source>
</evidence>
<dbReference type="OrthoDB" id="6396588at2"/>
<keyword evidence="4" id="KW-1185">Reference proteome</keyword>
<comment type="caution">
    <text evidence="3">The sequence shown here is derived from an EMBL/GenBank/DDBJ whole genome shotgun (WGS) entry which is preliminary data.</text>
</comment>
<keyword evidence="1" id="KW-1133">Transmembrane helix</keyword>
<proteinExistence type="predicted"/>
<keyword evidence="1" id="KW-0472">Membrane</keyword>
<dbReference type="InterPro" id="IPR032687">
    <property type="entry name" value="AraC-type_N"/>
</dbReference>
<dbReference type="Proteomes" id="UP000029224">
    <property type="component" value="Unassembled WGS sequence"/>
</dbReference>